<name>A0A0B6S0D0_BURPL</name>
<reference evidence="4 5" key="2">
    <citation type="journal article" date="2016" name="Appl. Microbiol. Biotechnol.">
        <title>Mutations improving production and secretion of extracellular lipase by Burkholderia glumae PG1.</title>
        <authorList>
            <person name="Knapp A."/>
            <person name="Voget S."/>
            <person name="Gao R."/>
            <person name="Zaburannyi N."/>
            <person name="Krysciak D."/>
            <person name="Breuer M."/>
            <person name="Hauer B."/>
            <person name="Streit W.R."/>
            <person name="Muller R."/>
            <person name="Daniel R."/>
            <person name="Jaeger K.E."/>
        </authorList>
    </citation>
    <scope>NUCLEOTIDE SEQUENCE [LARGE SCALE GENOMIC DNA]</scope>
    <source>
        <strain evidence="4 5">PG1</strain>
    </source>
</reference>
<dbReference type="KEGG" id="bgp:BGL_1c11740"/>
<keyword evidence="1 2" id="KW-0732">Signal</keyword>
<dbReference type="Proteomes" id="UP000031838">
    <property type="component" value="Chromosome 1"/>
</dbReference>
<organism evidence="4 5">
    <name type="scientific">Burkholderia plantarii</name>
    <dbReference type="NCBI Taxonomy" id="41899"/>
    <lineage>
        <taxon>Bacteria</taxon>
        <taxon>Pseudomonadati</taxon>
        <taxon>Pseudomonadota</taxon>
        <taxon>Betaproteobacteria</taxon>
        <taxon>Burkholderiales</taxon>
        <taxon>Burkholderiaceae</taxon>
        <taxon>Burkholderia</taxon>
    </lineage>
</organism>
<dbReference type="InterPro" id="IPR008966">
    <property type="entry name" value="Adhesion_dom_sf"/>
</dbReference>
<accession>A0A0B6S0D0</accession>
<proteinExistence type="predicted"/>
<gene>
    <name evidence="4" type="ORF">BGL_1c11740</name>
</gene>
<dbReference type="HOGENOM" id="CLU_058392_7_0_4"/>
<feature type="signal peptide" evidence="2">
    <location>
        <begin position="1"/>
        <end position="36"/>
    </location>
</feature>
<evidence type="ECO:0000259" key="3">
    <source>
        <dbReference type="Pfam" id="PF00419"/>
    </source>
</evidence>
<dbReference type="Gene3D" id="2.60.40.1090">
    <property type="entry name" value="Fimbrial-type adhesion domain"/>
    <property type="match status" value="1"/>
</dbReference>
<dbReference type="AlphaFoldDB" id="A0A0B6S0D0"/>
<dbReference type="GO" id="GO:0043709">
    <property type="term" value="P:cell adhesion involved in single-species biofilm formation"/>
    <property type="evidence" value="ECO:0007669"/>
    <property type="project" value="TreeGrafter"/>
</dbReference>
<dbReference type="InterPro" id="IPR050263">
    <property type="entry name" value="Bact_Fimbrial_Adh_Pro"/>
</dbReference>
<keyword evidence="5" id="KW-1185">Reference proteome</keyword>
<sequence>MHRDRIPMARIGAAWRRPWRVFALLVLLVASRQALAQFTCTGTAEVIQVPMQFQITVPRDAPVGTVLGTWASTPADTGYFSCTKEVTGSSGAGFEPLSLTKSGLTIPAPDGVNLTVWNTNVAGVGLAIEVRTYANVCGWTGWRDLGTPDTSWYPSPWAGVPCNGAGTITNGGQVRAAYVKTGPMPGGATPSVVMPGIALKAASMTRQSASNPYLPDLSIAKSFTILPAAIFVRACTTPDLVNVDLHTHWLSEFKGIGSATRPVPFSVTLTNCPAGLAKIQYQFIPVSPVLDAANGVVALAIGSGATGVGLQLTDADGYALKYNTTYTLAGYNPSAGGSYSIGLNAALFQTAETVTPGSVIGLMTFTMIYQ</sequence>
<dbReference type="PANTHER" id="PTHR33420">
    <property type="entry name" value="FIMBRIAL SUBUNIT ELFA-RELATED"/>
    <property type="match status" value="1"/>
</dbReference>
<evidence type="ECO:0000256" key="1">
    <source>
        <dbReference type="ARBA" id="ARBA00022729"/>
    </source>
</evidence>
<dbReference type="Pfam" id="PF00419">
    <property type="entry name" value="Fimbrial"/>
    <property type="match status" value="1"/>
</dbReference>
<dbReference type="Gene3D" id="2.60.40.3310">
    <property type="match status" value="1"/>
</dbReference>
<dbReference type="GO" id="GO:0009289">
    <property type="term" value="C:pilus"/>
    <property type="evidence" value="ECO:0007669"/>
    <property type="project" value="InterPro"/>
</dbReference>
<dbReference type="EMBL" id="CP002580">
    <property type="protein sequence ID" value="AJK45696.1"/>
    <property type="molecule type" value="Genomic_DNA"/>
</dbReference>
<dbReference type="PANTHER" id="PTHR33420:SF3">
    <property type="entry name" value="FIMBRIAL SUBUNIT ELFA"/>
    <property type="match status" value="1"/>
</dbReference>
<feature type="domain" description="Fimbrial-type adhesion" evidence="3">
    <location>
        <begin position="238"/>
        <end position="370"/>
    </location>
</feature>
<dbReference type="SUPFAM" id="SSF49401">
    <property type="entry name" value="Bacterial adhesins"/>
    <property type="match status" value="1"/>
</dbReference>
<protein>
    <submittedName>
        <fullName evidence="4">Fimbrial protein</fullName>
    </submittedName>
</protein>
<reference evidence="5" key="1">
    <citation type="submission" date="2011-03" db="EMBL/GenBank/DDBJ databases">
        <authorList>
            <person name="Voget S."/>
            <person name="Streit W.R."/>
            <person name="Jaeger K.E."/>
            <person name="Daniel R."/>
        </authorList>
    </citation>
    <scope>NUCLEOTIDE SEQUENCE [LARGE SCALE GENOMIC DNA]</scope>
    <source>
        <strain evidence="5">PG1</strain>
    </source>
</reference>
<feature type="chain" id="PRO_5002109394" evidence="2">
    <location>
        <begin position="37"/>
        <end position="370"/>
    </location>
</feature>
<evidence type="ECO:0000313" key="4">
    <source>
        <dbReference type="EMBL" id="AJK45696.1"/>
    </source>
</evidence>
<evidence type="ECO:0000256" key="2">
    <source>
        <dbReference type="SAM" id="SignalP"/>
    </source>
</evidence>
<dbReference type="InterPro" id="IPR036937">
    <property type="entry name" value="Adhesion_dom_fimbrial_sf"/>
</dbReference>
<evidence type="ECO:0000313" key="5">
    <source>
        <dbReference type="Proteomes" id="UP000031838"/>
    </source>
</evidence>
<dbReference type="InterPro" id="IPR000259">
    <property type="entry name" value="Adhesion_dom_fimbrial"/>
</dbReference>